<dbReference type="Proteomes" id="UP001439008">
    <property type="component" value="Unassembled WGS sequence"/>
</dbReference>
<keyword evidence="2" id="KW-0812">Transmembrane</keyword>
<feature type="coiled-coil region" evidence="1">
    <location>
        <begin position="312"/>
        <end position="339"/>
    </location>
</feature>
<organism evidence="3 4">
    <name type="scientific">Bonamia ostreae</name>
    <dbReference type="NCBI Taxonomy" id="126728"/>
    <lineage>
        <taxon>Eukaryota</taxon>
        <taxon>Sar</taxon>
        <taxon>Rhizaria</taxon>
        <taxon>Endomyxa</taxon>
        <taxon>Ascetosporea</taxon>
        <taxon>Haplosporida</taxon>
        <taxon>Bonamia</taxon>
    </lineage>
</organism>
<keyword evidence="2" id="KW-0472">Membrane</keyword>
<dbReference type="PANTHER" id="PTHR23071:SF1">
    <property type="entry name" value="GPI ETHANOLAMINE PHOSPHATE TRANSFERASE 3"/>
    <property type="match status" value="1"/>
</dbReference>
<feature type="transmembrane region" description="Helical" evidence="2">
    <location>
        <begin position="352"/>
        <end position="370"/>
    </location>
</feature>
<gene>
    <name evidence="3" type="ORF">MHBO_001606</name>
</gene>
<feature type="transmembrane region" description="Helical" evidence="2">
    <location>
        <begin position="602"/>
        <end position="632"/>
    </location>
</feature>
<dbReference type="InterPro" id="IPR002591">
    <property type="entry name" value="Phosphodiest/P_Trfase"/>
</dbReference>
<feature type="transmembrane region" description="Helical" evidence="2">
    <location>
        <begin position="491"/>
        <end position="507"/>
    </location>
</feature>
<comment type="caution">
    <text evidence="3">The sequence shown here is derived from an EMBL/GenBank/DDBJ whole genome shotgun (WGS) entry which is preliminary data.</text>
</comment>
<dbReference type="Gene3D" id="3.40.720.10">
    <property type="entry name" value="Alkaline Phosphatase, subunit A"/>
    <property type="match status" value="1"/>
</dbReference>
<evidence type="ECO:0000256" key="2">
    <source>
        <dbReference type="SAM" id="Phobius"/>
    </source>
</evidence>
<reference evidence="3 4" key="1">
    <citation type="journal article" date="2024" name="BMC Biol.">
        <title>Comparative genomics of Ascetosporea gives new insight into the evolutionary basis for animal parasitism in Rhizaria.</title>
        <authorList>
            <person name="Hiltunen Thoren M."/>
            <person name="Onut-Brannstrom I."/>
            <person name="Alfjorden A."/>
            <person name="Peckova H."/>
            <person name="Swords F."/>
            <person name="Hooper C."/>
            <person name="Holzer A.S."/>
            <person name="Bass D."/>
            <person name="Burki F."/>
        </authorList>
    </citation>
    <scope>NUCLEOTIDE SEQUENCE [LARGE SCALE GENOMIC DNA]</scope>
    <source>
        <strain evidence="3">20-A016</strain>
    </source>
</reference>
<dbReference type="InterPro" id="IPR039524">
    <property type="entry name" value="PIGO/GPI13"/>
</dbReference>
<keyword evidence="4" id="KW-1185">Reference proteome</keyword>
<evidence type="ECO:0000256" key="1">
    <source>
        <dbReference type="SAM" id="Coils"/>
    </source>
</evidence>
<protein>
    <recommendedName>
        <fullName evidence="5">GPI ethanolamine phosphate transferase 3</fullName>
    </recommendedName>
</protein>
<keyword evidence="2" id="KW-1133">Transmembrane helix</keyword>
<dbReference type="SUPFAM" id="SSF53649">
    <property type="entry name" value="Alkaline phosphatase-like"/>
    <property type="match status" value="1"/>
</dbReference>
<dbReference type="InterPro" id="IPR017850">
    <property type="entry name" value="Alkaline_phosphatase_core_sf"/>
</dbReference>
<feature type="transmembrane region" description="Helical" evidence="2">
    <location>
        <begin position="572"/>
        <end position="590"/>
    </location>
</feature>
<evidence type="ECO:0000313" key="3">
    <source>
        <dbReference type="EMBL" id="MES1919850.1"/>
    </source>
</evidence>
<proteinExistence type="predicted"/>
<feature type="transmembrane region" description="Helical" evidence="2">
    <location>
        <begin position="468"/>
        <end position="484"/>
    </location>
</feature>
<dbReference type="PANTHER" id="PTHR23071">
    <property type="entry name" value="PHOSPHATIDYLINOSITOL GLYCAN"/>
    <property type="match status" value="1"/>
</dbReference>
<dbReference type="Pfam" id="PF01663">
    <property type="entry name" value="Phosphodiest"/>
    <property type="match status" value="1"/>
</dbReference>
<feature type="transmembrane region" description="Helical" evidence="2">
    <location>
        <begin position="781"/>
        <end position="802"/>
    </location>
</feature>
<feature type="transmembrane region" description="Helical" evidence="2">
    <location>
        <begin position="377"/>
        <end position="395"/>
    </location>
</feature>
<keyword evidence="1" id="KW-0175">Coiled coil</keyword>
<feature type="transmembrane region" description="Helical" evidence="2">
    <location>
        <begin position="441"/>
        <end position="462"/>
    </location>
</feature>
<evidence type="ECO:0008006" key="5">
    <source>
        <dbReference type="Google" id="ProtNLM"/>
    </source>
</evidence>
<accession>A0ABV2AJK5</accession>
<feature type="non-terminal residue" evidence="3">
    <location>
        <position position="1"/>
    </location>
</feature>
<feature type="transmembrane region" description="Helical" evidence="2">
    <location>
        <begin position="652"/>
        <end position="671"/>
    </location>
</feature>
<feature type="transmembrane region" description="Helical" evidence="2">
    <location>
        <begin position="746"/>
        <end position="766"/>
    </location>
</feature>
<sequence>ILTVFDNLSKNTKRSKLFRFVSDIPTVTNQRIKALMTGSIPGYIEFRENFGGTEINEDNLLKQFAQSNKKSIFLGDFIWEGMFPNAFVRSYFYPSLNPIDIYSNDEGIDSHIDEEWAKEDWDVLFAHYLGADHVGHSLKANHPKMEEILKKFNATCAKMAEKVDKMNKTIMVVFSDHGMLESGNHGGDSDKEKDAFLFAHVSKDLCFEEENQKSKTYNQTSLAPTMAILVNVPIPFENVGNIIRELVPIKSEKTSSQDFREKEMAKYLLKNNLQIFRNLQINVKNIKIRNLLKIELENFYLLQKKHLFLLKNDQNKTKFKQLNEEYDLLLRKLRDISLKNWIDFDYLKICKGLFVISMTTFLSLLLLLDLYCTNKNINFQCSTIMAIISFVLLLPTQCTKIVFTLLTSYFADNIQKLIFLLRKNLIFNESLIKPKKNFCSVRKIAVLLTFIFFNWTPIAYYQILYEKYWIFAILIIVSFFIFVLNSNNKANFIIILCALLSAHFFQFSKETEIYNPIKSSFLLTTITLSILHSFTKLQKNSFCDHSIILAQICEVSLFWILNVSNFETLPKTFLYCFNSVVIFSVFVSVLRSVMKGALKQFFIGILTFSLILYSSFILPFLFILLVNIAILAFEFKNFGIRNFDRSPIKTKFCLELIIWYFYLLGNLFYVLSGNDYLISSIDFRFAFYLFGFNFTSKLFVFLRTYFVFALCLTSIFVLIKITALFGLTVSKKRRKKWTKMAFEKAFLLLIFFNQSKILFSAVNLFFKRKHIVVKEVFQPKYLFDHFMCLFINGFLLFLTFLVRI</sequence>
<feature type="transmembrane region" description="Helical" evidence="2">
    <location>
        <begin position="706"/>
        <end position="725"/>
    </location>
</feature>
<feature type="transmembrane region" description="Helical" evidence="2">
    <location>
        <begin position="546"/>
        <end position="566"/>
    </location>
</feature>
<evidence type="ECO:0000313" key="4">
    <source>
        <dbReference type="Proteomes" id="UP001439008"/>
    </source>
</evidence>
<name>A0ABV2AJK5_9EUKA</name>
<dbReference type="EMBL" id="JBDODL010000420">
    <property type="protein sequence ID" value="MES1919850.1"/>
    <property type="molecule type" value="Genomic_DNA"/>
</dbReference>